<evidence type="ECO:0008006" key="4">
    <source>
        <dbReference type="Google" id="ProtNLM"/>
    </source>
</evidence>
<evidence type="ECO:0000313" key="2">
    <source>
        <dbReference type="EMBL" id="KPJ50703.1"/>
    </source>
</evidence>
<feature type="region of interest" description="Disordered" evidence="1">
    <location>
        <begin position="1376"/>
        <end position="1400"/>
    </location>
</feature>
<organism evidence="2 3">
    <name type="scientific">candidate division TA06 bacterium DG_26</name>
    <dbReference type="NCBI Taxonomy" id="1703771"/>
    <lineage>
        <taxon>Bacteria</taxon>
        <taxon>Bacteria division TA06</taxon>
    </lineage>
</organism>
<dbReference type="Gene3D" id="2.130.10.10">
    <property type="entry name" value="YVTN repeat-like/Quinoprotein amine dehydrogenase"/>
    <property type="match status" value="1"/>
</dbReference>
<dbReference type="EMBL" id="LIZT01000014">
    <property type="protein sequence ID" value="KPJ50703.1"/>
    <property type="molecule type" value="Genomic_DNA"/>
</dbReference>
<dbReference type="SUPFAM" id="SSF50969">
    <property type="entry name" value="YVTN repeat-like/Quinoprotein amine dehydrogenase"/>
    <property type="match status" value="1"/>
</dbReference>
<dbReference type="Gene3D" id="2.60.40.10">
    <property type="entry name" value="Immunoglobulins"/>
    <property type="match status" value="1"/>
</dbReference>
<comment type="caution">
    <text evidence="2">The sequence shown here is derived from an EMBL/GenBank/DDBJ whole genome shotgun (WGS) entry which is preliminary data.</text>
</comment>
<dbReference type="Proteomes" id="UP000051124">
    <property type="component" value="Unassembled WGS sequence"/>
</dbReference>
<feature type="non-terminal residue" evidence="2">
    <location>
        <position position="1400"/>
    </location>
</feature>
<accession>A0A0S7WKX5</accession>
<evidence type="ECO:0000256" key="1">
    <source>
        <dbReference type="SAM" id="MobiDB-lite"/>
    </source>
</evidence>
<dbReference type="InterPro" id="IPR015943">
    <property type="entry name" value="WD40/YVTN_repeat-like_dom_sf"/>
</dbReference>
<reference evidence="2 3" key="1">
    <citation type="journal article" date="2015" name="Microbiome">
        <title>Genomic resolution of linkages in carbon, nitrogen, and sulfur cycling among widespread estuary sediment bacteria.</title>
        <authorList>
            <person name="Baker B.J."/>
            <person name="Lazar C.S."/>
            <person name="Teske A.P."/>
            <person name="Dick G.J."/>
        </authorList>
    </citation>
    <scope>NUCLEOTIDE SEQUENCE [LARGE SCALE GENOMIC DNA]</scope>
    <source>
        <strain evidence="2">DG_26</strain>
    </source>
</reference>
<evidence type="ECO:0000313" key="3">
    <source>
        <dbReference type="Proteomes" id="UP000051124"/>
    </source>
</evidence>
<proteinExistence type="predicted"/>
<dbReference type="InterPro" id="IPR013783">
    <property type="entry name" value="Ig-like_fold"/>
</dbReference>
<protein>
    <recommendedName>
        <fullName evidence="4">Ig-like domain-containing protein</fullName>
    </recommendedName>
</protein>
<name>A0A0S7WKX5_UNCT6</name>
<gene>
    <name evidence="2" type="ORF">AMJ40_02130</name>
</gene>
<dbReference type="InterPro" id="IPR011044">
    <property type="entry name" value="Quino_amine_DH_bsu"/>
</dbReference>
<sequence length="1400" mass="151953">MAPEEGVFVSRKSVSDGALIFLRPLLFGSGENLKEGTMKNLLIPCVLLGAVLLVLPDMAPSERALDAARGQVVATEATLGPPSEVRIEYLAEPPEMSPELMENIREKVECCAHKPIPPIPVESGTQLEGIVPMVPQSEVVDPSGKAPEDFMFYTNNDLGAGAPSGYTSVVNEPCVGNNGRCVFQSGNWHASLSTDFGQTFSFVNPYTEFPSTAGGFCCDQIVIYDPSRDCLFWLLLYLYDGSYNNVLRLAVANSFSSVENQIWYYYDISAATFGLASGHWLDFPDLVLGANSLYLTSNYVWRDNAFVSGTLIARFPLDQLAAGGVVSYSYYGTSARYSFRATHGADTVMYWAAHNTTSSIRIYQWTEGSGTIYSYDRSVTTWNNAVRTAPGPDGRDWLGYADARILGAWVTDAFEPGGAVGFMWSASQGGAYPYPYVRVARFRVSDKTLINEPIIWNSTTAFAYPSVNVNTRGHLAGVLMMGGGSWYPTCAAFVYDDYSSPPFPGGTVYVAVTGTSGPYINRSGDYLSTRPCHPYSNTWIGTAFSLQGGPSNSNARPRFLWFGRERDIPRSEPQNLYAFNGYHEAVPLVWGPPPGVAPLGGRKPFEVADRDQPNVDPPATEKTQPEGGVKQTVLAYNVYRSGTPGGPYTLIANVDRQYYRDEAVVNGNTYYYVVTALFDIVEESGYSNESAGSPVFDGYCINSGWASIPPVLNGLIEPAEWRTANAVDITAPGVSPSVTLYVMNDDGHLYLAVDDPGNVTLDDWDQFGPYFDENHDYEWPPSSPSGEGNFWVEYFAAGCTTKLRGIYGWWPSHYGADAPVVAPGVNQAIGISSGHAQFEVEIDLAASELNAVPGDIIGWFIYAQIVPEYIFSGWWPQEHALSAYPWDAWLIPATYGDLELAVAPDIDVSPSSFTFVVPEGGVSSDLIAVWNTASPPAGDLAWHITEHEVTLHTKDGREVPLSLKPAGLPPTTEGSDRLHQVGDIHLRDQHDPTDNLQPGVEHFRLSTKAIGDLAGAIPFPPATSFINGLAWGDGTLWATDFTNNLILELDGGTGAVLSSFPAPGGANPSELAHDGTYLYHYDFGMDSIYQIDPVSGMVVNTFFDEFDDEGLTSDGTYLWRGSGTTIARMDTWGNVFWTIPGPGLGFYCDGLAWDGSTLWYHTNFGDALQIHPFTGAILQSFSMPVIGEPNGLAFDGTYLRYDESDRDSIYSVDIEFADCLWLSEDPTSGLVAPGGVRYVDVMVDASGLGAGTYECEMHIHSNDPDESPWIVPVTLIVPEPPDIAVSPSSLTFTVPPGGSDSKTLTVNNTALPGALDLMWHIAEQEVTLMSMNGVQVPADILSISRTAKRVEHDPNAEPTSIGLAPRNFTAEGREVVNAGKTVTSRPKLPDDSGFGPDPLN</sequence>